<feature type="transmembrane region" description="Helical" evidence="7">
    <location>
        <begin position="450"/>
        <end position="467"/>
    </location>
</feature>
<feature type="transmembrane region" description="Helical" evidence="7">
    <location>
        <begin position="165"/>
        <end position="184"/>
    </location>
</feature>
<evidence type="ECO:0000256" key="4">
    <source>
        <dbReference type="ARBA" id="ARBA00022989"/>
    </source>
</evidence>
<keyword evidence="9" id="KW-0560">Oxidoreductase</keyword>
<evidence type="ECO:0000256" key="2">
    <source>
        <dbReference type="ARBA" id="ARBA00009025"/>
    </source>
</evidence>
<name>A0A927FGQ7_9BURK</name>
<dbReference type="RefSeq" id="WP_191819174.1">
    <property type="nucleotide sequence ID" value="NZ_JACYFT010000002.1"/>
</dbReference>
<evidence type="ECO:0000256" key="1">
    <source>
        <dbReference type="ARBA" id="ARBA00004127"/>
    </source>
</evidence>
<dbReference type="NCBIfam" id="NF004499">
    <property type="entry name" value="PRK05846.1-3"/>
    <property type="match status" value="1"/>
</dbReference>
<evidence type="ECO:0000256" key="7">
    <source>
        <dbReference type="SAM" id="Phobius"/>
    </source>
</evidence>
<gene>
    <name evidence="9" type="ORF">IC609_09025</name>
</gene>
<comment type="caution">
    <text evidence="9">The sequence shown here is derived from an EMBL/GenBank/DDBJ whole genome shotgun (WGS) entry which is preliminary data.</text>
</comment>
<feature type="transmembrane region" description="Helical" evidence="7">
    <location>
        <begin position="204"/>
        <end position="221"/>
    </location>
</feature>
<reference evidence="9" key="1">
    <citation type="submission" date="2020-09" db="EMBL/GenBank/DDBJ databases">
        <title>Genome seq and assembly of Limnohabitants sp.</title>
        <authorList>
            <person name="Chhetri G."/>
        </authorList>
    </citation>
    <scope>NUCLEOTIDE SEQUENCE</scope>
    <source>
        <strain evidence="9">JUR4</strain>
    </source>
</reference>
<evidence type="ECO:0000256" key="6">
    <source>
        <dbReference type="RuleBase" id="RU000320"/>
    </source>
</evidence>
<evidence type="ECO:0000313" key="9">
    <source>
        <dbReference type="EMBL" id="MBD8050686.1"/>
    </source>
</evidence>
<feature type="transmembrane region" description="Helical" evidence="7">
    <location>
        <begin position="82"/>
        <end position="102"/>
    </location>
</feature>
<dbReference type="Pfam" id="PF00361">
    <property type="entry name" value="Proton_antipo_M"/>
    <property type="match status" value="1"/>
</dbReference>
<organism evidence="9 10">
    <name type="scientific">Limnohabitans radicicola</name>
    <dbReference type="NCBI Taxonomy" id="2771427"/>
    <lineage>
        <taxon>Bacteria</taxon>
        <taxon>Pseudomonadati</taxon>
        <taxon>Pseudomonadota</taxon>
        <taxon>Betaproteobacteria</taxon>
        <taxon>Burkholderiales</taxon>
        <taxon>Comamonadaceae</taxon>
        <taxon>Limnohabitans</taxon>
    </lineage>
</organism>
<dbReference type="GO" id="GO:0042773">
    <property type="term" value="P:ATP synthesis coupled electron transport"/>
    <property type="evidence" value="ECO:0007669"/>
    <property type="project" value="InterPro"/>
</dbReference>
<keyword evidence="5 7" id="KW-0472">Membrane</keyword>
<feature type="transmembrane region" description="Helical" evidence="7">
    <location>
        <begin position="242"/>
        <end position="260"/>
    </location>
</feature>
<feature type="transmembrane region" description="Helical" evidence="7">
    <location>
        <begin position="272"/>
        <end position="293"/>
    </location>
</feature>
<dbReference type="EC" id="1.6.5.11" evidence="9"/>
<keyword evidence="3 6" id="KW-0812">Transmembrane</keyword>
<dbReference type="NCBIfam" id="TIGR01972">
    <property type="entry name" value="NDH_I_M"/>
    <property type="match status" value="1"/>
</dbReference>
<dbReference type="PANTHER" id="PTHR43507:SF1">
    <property type="entry name" value="NADH-UBIQUINONE OXIDOREDUCTASE CHAIN 4"/>
    <property type="match status" value="1"/>
</dbReference>
<dbReference type="Proteomes" id="UP000647424">
    <property type="component" value="Unassembled WGS sequence"/>
</dbReference>
<protein>
    <submittedName>
        <fullName evidence="9">NADH-quinone oxidoreductase subunit M</fullName>
        <ecNumber evidence="9">1.6.5.11</ecNumber>
    </submittedName>
</protein>
<feature type="transmembrane region" description="Helical" evidence="7">
    <location>
        <begin position="109"/>
        <end position="127"/>
    </location>
</feature>
<dbReference type="GO" id="GO:0003954">
    <property type="term" value="F:NADH dehydrogenase activity"/>
    <property type="evidence" value="ECO:0007669"/>
    <property type="project" value="TreeGrafter"/>
</dbReference>
<dbReference type="AlphaFoldDB" id="A0A927FGQ7"/>
<accession>A0A927FGQ7</accession>
<feature type="transmembrane region" description="Helical" evidence="7">
    <location>
        <begin position="403"/>
        <end position="424"/>
    </location>
</feature>
<evidence type="ECO:0000256" key="5">
    <source>
        <dbReference type="ARBA" id="ARBA00023136"/>
    </source>
</evidence>
<dbReference type="PANTHER" id="PTHR43507">
    <property type="entry name" value="NADH-UBIQUINONE OXIDOREDUCTASE CHAIN 4"/>
    <property type="match status" value="1"/>
</dbReference>
<feature type="transmembrane region" description="Helical" evidence="7">
    <location>
        <begin position="6"/>
        <end position="22"/>
    </location>
</feature>
<dbReference type="InterPro" id="IPR001750">
    <property type="entry name" value="ND/Mrp_TM"/>
</dbReference>
<dbReference type="GO" id="GO:0016020">
    <property type="term" value="C:membrane"/>
    <property type="evidence" value="ECO:0007669"/>
    <property type="project" value="UniProtKB-SubCell"/>
</dbReference>
<feature type="transmembrane region" description="Helical" evidence="7">
    <location>
        <begin position="133"/>
        <end position="153"/>
    </location>
</feature>
<keyword evidence="4 7" id="KW-1133">Transmembrane helix</keyword>
<feature type="transmembrane region" description="Helical" evidence="7">
    <location>
        <begin position="300"/>
        <end position="319"/>
    </location>
</feature>
<feature type="domain" description="NADH:quinone oxidoreductase/Mrp antiporter transmembrane" evidence="8">
    <location>
        <begin position="131"/>
        <end position="411"/>
    </location>
</feature>
<dbReference type="GO" id="GO:0008137">
    <property type="term" value="F:NADH dehydrogenase (ubiquinone) activity"/>
    <property type="evidence" value="ECO:0007669"/>
    <property type="project" value="InterPro"/>
</dbReference>
<sequence>MGLLSLAIWTPIAFGVILLALGRDEQASAVRWLALIGAVVSFLITLPLYSGFQLGTSAMQFVEKASWIERFNVNYALGVDGISLWFVLLTAFINVIVVIAGWEVITRKVNQYMAAFLILSGLMIGVFSALDGILFYVFFEATLIPMYLIIGIWGGPNKIYAAFKFFLYTLLGSLLTLIALIYLYTASNGSFDILAWHKLPLSGHVQTLLFFAFFAAFAVKVPMWPVHTWLPDVHVEAPTGGSAVLAAIMLKLGAYGFLRFSMPIAPDAAREWGTLMIVLSLVAVIYVGLVAMVQQDMKKLVAYSSVAHMGFVTLGFFIFNPLGVSGALVQMIAHGFVSAAMFLSIGVLYDRVHSREISSYGGVVNTMPKFAAFALLFSMANCGLPGTAGFVGEWMVILGAVKFNFWIGLLSASALIFGAAYTLWMFKRVYLGPVANDHVKELTDINSREFLVMALLAIAVLAMGLYPKPFTDVMDTSVADLLKHVSLSKLPQ</sequence>
<feature type="transmembrane region" description="Helical" evidence="7">
    <location>
        <begin position="331"/>
        <end position="349"/>
    </location>
</feature>
<feature type="transmembrane region" description="Helical" evidence="7">
    <location>
        <begin position="370"/>
        <end position="391"/>
    </location>
</feature>
<proteinExistence type="inferred from homology"/>
<evidence type="ECO:0000256" key="3">
    <source>
        <dbReference type="ARBA" id="ARBA00022692"/>
    </source>
</evidence>
<dbReference type="GO" id="GO:0012505">
    <property type="term" value="C:endomembrane system"/>
    <property type="evidence" value="ECO:0007669"/>
    <property type="project" value="UniProtKB-SubCell"/>
</dbReference>
<dbReference type="GO" id="GO:0048039">
    <property type="term" value="F:ubiquinone binding"/>
    <property type="evidence" value="ECO:0007669"/>
    <property type="project" value="TreeGrafter"/>
</dbReference>
<comment type="subcellular location">
    <subcellularLocation>
        <location evidence="1">Endomembrane system</location>
        <topology evidence="1">Multi-pass membrane protein</topology>
    </subcellularLocation>
    <subcellularLocation>
        <location evidence="6">Membrane</location>
        <topology evidence="6">Multi-pass membrane protein</topology>
    </subcellularLocation>
</comment>
<dbReference type="InterPro" id="IPR003918">
    <property type="entry name" value="NADH_UbQ_OxRdtase"/>
</dbReference>
<feature type="transmembrane region" description="Helical" evidence="7">
    <location>
        <begin position="29"/>
        <end position="49"/>
    </location>
</feature>
<evidence type="ECO:0000259" key="8">
    <source>
        <dbReference type="Pfam" id="PF00361"/>
    </source>
</evidence>
<evidence type="ECO:0000313" key="10">
    <source>
        <dbReference type="Proteomes" id="UP000647424"/>
    </source>
</evidence>
<dbReference type="EMBL" id="JACYFT010000002">
    <property type="protein sequence ID" value="MBD8050686.1"/>
    <property type="molecule type" value="Genomic_DNA"/>
</dbReference>
<comment type="similarity">
    <text evidence="2">Belongs to the complex I subunit 4 family.</text>
</comment>
<dbReference type="PRINTS" id="PR01437">
    <property type="entry name" value="NUOXDRDTASE4"/>
</dbReference>
<dbReference type="InterPro" id="IPR010227">
    <property type="entry name" value="NADH_Q_OxRdtase_chainM/4"/>
</dbReference>
<dbReference type="GO" id="GO:0015990">
    <property type="term" value="P:electron transport coupled proton transport"/>
    <property type="evidence" value="ECO:0007669"/>
    <property type="project" value="TreeGrafter"/>
</dbReference>
<keyword evidence="10" id="KW-1185">Reference proteome</keyword>
<dbReference type="NCBIfam" id="NF004501">
    <property type="entry name" value="PRK05846.1-5"/>
    <property type="match status" value="1"/>
</dbReference>